<evidence type="ECO:0000259" key="7">
    <source>
        <dbReference type="PROSITE" id="PS50850"/>
    </source>
</evidence>
<comment type="subcellular location">
    <subcellularLocation>
        <location evidence="1">Endomembrane system</location>
        <topology evidence="1">Multi-pass membrane protein</topology>
    </subcellularLocation>
</comment>
<dbReference type="AlphaFoldDB" id="A0A0M3IJF7"/>
<sequence length="431" mass="48564">MDHPSGHGQMVRTEHPMSSITRYILMEMEKRWKIFWMLFISYVFYVYFRKLFSLMLPSIVRDIKLTKDEIGWIVSAQYVAYALGKLLFGVASDIVNPSIIIITGLSGVVISVYVMAFSTHLWHFIISSTINGFLQGSGWPAVIKHIRQMFSTVEFARTYTIISCTNNVAGFIGPFTILLPWRQTTFLAAIIATSFIALLVFTLCRTENSSTFRTVNHQSSLCNEEAKQKRFSWWLIFGSETFWIIAFYYSLTMASRAIAEVWIPIFVSEHFSEIDALEASFFFETGGFFGSIVSGVVCDKMCAYFSIDESRLLTGITSTIGMLIAFAAVFSSMWTSFSAFMFGFFIYACINIWGILSSDMIDVSFAGRCDALISFISNSFAVSAGVPLAWLIAAYGYSIFPILSTLLIIMSLTVYIFTRNIPLHVNSVGYS</sequence>
<dbReference type="InterPro" id="IPR036259">
    <property type="entry name" value="MFS_trans_sf"/>
</dbReference>
<feature type="transmembrane region" description="Helical" evidence="6">
    <location>
        <begin position="155"/>
        <end position="179"/>
    </location>
</feature>
<name>A0A0M3IJF7_ASCLU</name>
<keyword evidence="3 6" id="KW-0812">Transmembrane</keyword>
<evidence type="ECO:0000256" key="6">
    <source>
        <dbReference type="SAM" id="Phobius"/>
    </source>
</evidence>
<dbReference type="InterPro" id="IPR011701">
    <property type="entry name" value="MFS"/>
</dbReference>
<feature type="domain" description="Major facilitator superfamily (MFS) profile" evidence="7">
    <location>
        <begin position="34"/>
        <end position="422"/>
    </location>
</feature>
<comment type="similarity">
    <text evidence="2">Belongs to the major facilitator superfamily. Organophosphate:Pi antiporter (OPA) (TC 2.A.1.4) family.</text>
</comment>
<evidence type="ECO:0000256" key="2">
    <source>
        <dbReference type="ARBA" id="ARBA00009598"/>
    </source>
</evidence>
<dbReference type="PIRSF" id="PIRSF002808">
    <property type="entry name" value="Hexose_phosphate_transp"/>
    <property type="match status" value="1"/>
</dbReference>
<feature type="transmembrane region" description="Helical" evidence="6">
    <location>
        <begin position="185"/>
        <end position="204"/>
    </location>
</feature>
<dbReference type="GO" id="GO:0035435">
    <property type="term" value="P:phosphate ion transmembrane transport"/>
    <property type="evidence" value="ECO:0007669"/>
    <property type="project" value="TreeGrafter"/>
</dbReference>
<feature type="transmembrane region" description="Helical" evidence="6">
    <location>
        <begin position="337"/>
        <end position="357"/>
    </location>
</feature>
<feature type="transmembrane region" description="Helical" evidence="6">
    <location>
        <begin position="369"/>
        <end position="393"/>
    </location>
</feature>
<keyword evidence="4 6" id="KW-1133">Transmembrane helix</keyword>
<dbReference type="InterPro" id="IPR000849">
    <property type="entry name" value="Sugar_P_transporter"/>
</dbReference>
<evidence type="ECO:0000313" key="8">
    <source>
        <dbReference type="Proteomes" id="UP000036681"/>
    </source>
</evidence>
<dbReference type="InterPro" id="IPR020846">
    <property type="entry name" value="MFS_dom"/>
</dbReference>
<dbReference type="Pfam" id="PF07690">
    <property type="entry name" value="MFS_1"/>
    <property type="match status" value="1"/>
</dbReference>
<evidence type="ECO:0000256" key="3">
    <source>
        <dbReference type="ARBA" id="ARBA00022692"/>
    </source>
</evidence>
<proteinExistence type="inferred from homology"/>
<dbReference type="SUPFAM" id="SSF103473">
    <property type="entry name" value="MFS general substrate transporter"/>
    <property type="match status" value="1"/>
</dbReference>
<feature type="transmembrane region" description="Helical" evidence="6">
    <location>
        <begin position="121"/>
        <end position="143"/>
    </location>
</feature>
<feature type="transmembrane region" description="Helical" evidence="6">
    <location>
        <begin position="95"/>
        <end position="115"/>
    </location>
</feature>
<protein>
    <submittedName>
        <fullName evidence="9">MFS domain-containing protein</fullName>
    </submittedName>
</protein>
<feature type="transmembrane region" description="Helical" evidence="6">
    <location>
        <begin position="32"/>
        <end position="48"/>
    </location>
</feature>
<feature type="transmembrane region" description="Helical" evidence="6">
    <location>
        <begin position="310"/>
        <end position="331"/>
    </location>
</feature>
<dbReference type="Proteomes" id="UP000036681">
    <property type="component" value="Unplaced"/>
</dbReference>
<keyword evidence="8" id="KW-1185">Reference proteome</keyword>
<dbReference type="InterPro" id="IPR051337">
    <property type="entry name" value="OPA_Antiporter"/>
</dbReference>
<evidence type="ECO:0000256" key="4">
    <source>
        <dbReference type="ARBA" id="ARBA00022989"/>
    </source>
</evidence>
<dbReference type="PANTHER" id="PTHR43826">
    <property type="entry name" value="GLUCOSE-6-PHOSPHATE EXCHANGER SLC37A4"/>
    <property type="match status" value="1"/>
</dbReference>
<evidence type="ECO:0000313" key="9">
    <source>
        <dbReference type="WBParaSite" id="ALUE_0001878001-mRNA-1"/>
    </source>
</evidence>
<dbReference type="Gene3D" id="1.20.1250.20">
    <property type="entry name" value="MFS general substrate transporter like domains"/>
    <property type="match status" value="2"/>
</dbReference>
<dbReference type="GO" id="GO:0061513">
    <property type="term" value="F:glucose 6-phosphate:phosphate antiporter activity"/>
    <property type="evidence" value="ECO:0007669"/>
    <property type="project" value="TreeGrafter"/>
</dbReference>
<evidence type="ECO:0000256" key="5">
    <source>
        <dbReference type="ARBA" id="ARBA00023136"/>
    </source>
</evidence>
<dbReference type="GO" id="GO:0005789">
    <property type="term" value="C:endoplasmic reticulum membrane"/>
    <property type="evidence" value="ECO:0007669"/>
    <property type="project" value="TreeGrafter"/>
</dbReference>
<organism evidence="8 9">
    <name type="scientific">Ascaris lumbricoides</name>
    <name type="common">Giant roundworm</name>
    <dbReference type="NCBI Taxonomy" id="6252"/>
    <lineage>
        <taxon>Eukaryota</taxon>
        <taxon>Metazoa</taxon>
        <taxon>Ecdysozoa</taxon>
        <taxon>Nematoda</taxon>
        <taxon>Chromadorea</taxon>
        <taxon>Rhabditida</taxon>
        <taxon>Spirurina</taxon>
        <taxon>Ascaridomorpha</taxon>
        <taxon>Ascaridoidea</taxon>
        <taxon>Ascarididae</taxon>
        <taxon>Ascaris</taxon>
    </lineage>
</organism>
<feature type="transmembrane region" description="Helical" evidence="6">
    <location>
        <begin position="399"/>
        <end position="417"/>
    </location>
</feature>
<dbReference type="PANTHER" id="PTHR43826:SF3">
    <property type="entry name" value="GLUCOSE-6-PHOSPHATE EXCHANGER SLC37A4"/>
    <property type="match status" value="1"/>
</dbReference>
<dbReference type="PROSITE" id="PS50850">
    <property type="entry name" value="MFS"/>
    <property type="match status" value="1"/>
</dbReference>
<feature type="transmembrane region" description="Helical" evidence="6">
    <location>
        <begin position="70"/>
        <end position="88"/>
    </location>
</feature>
<feature type="transmembrane region" description="Helical" evidence="6">
    <location>
        <begin position="233"/>
        <end position="259"/>
    </location>
</feature>
<keyword evidence="5 6" id="KW-0472">Membrane</keyword>
<evidence type="ECO:0000256" key="1">
    <source>
        <dbReference type="ARBA" id="ARBA00004127"/>
    </source>
</evidence>
<reference evidence="9" key="1">
    <citation type="submission" date="2017-02" db="UniProtKB">
        <authorList>
            <consortium name="WormBaseParasite"/>
        </authorList>
    </citation>
    <scope>IDENTIFICATION</scope>
</reference>
<accession>A0A0M3IJF7</accession>
<dbReference type="WBParaSite" id="ALUE_0001878001-mRNA-1">
    <property type="protein sequence ID" value="ALUE_0001878001-mRNA-1"/>
    <property type="gene ID" value="ALUE_0001878001"/>
</dbReference>